<feature type="chain" id="PRO_5037503842" evidence="1">
    <location>
        <begin position="27"/>
        <end position="626"/>
    </location>
</feature>
<dbReference type="Proteomes" id="UP000631694">
    <property type="component" value="Unassembled WGS sequence"/>
</dbReference>
<protein>
    <submittedName>
        <fullName evidence="2">Uncharacterized protein</fullName>
    </submittedName>
</protein>
<keyword evidence="3" id="KW-1185">Reference proteome</keyword>
<dbReference type="RefSeq" id="WP_197309950.1">
    <property type="nucleotide sequence ID" value="NZ_JADZLT010000040.1"/>
</dbReference>
<comment type="caution">
    <text evidence="2">The sequence shown here is derived from an EMBL/GenBank/DDBJ whole genome shotgun (WGS) entry which is preliminary data.</text>
</comment>
<name>A0A931I019_9HYPH</name>
<dbReference type="EMBL" id="JADZLT010000040">
    <property type="protein sequence ID" value="MBH0236855.1"/>
    <property type="molecule type" value="Genomic_DNA"/>
</dbReference>
<reference evidence="2" key="1">
    <citation type="submission" date="2020-12" db="EMBL/GenBank/DDBJ databases">
        <title>Methylobrevis albus sp. nov., isolated from fresh water lack sediment.</title>
        <authorList>
            <person name="Zou Q."/>
        </authorList>
    </citation>
    <scope>NUCLEOTIDE SEQUENCE</scope>
    <source>
        <strain evidence="2">L22</strain>
    </source>
</reference>
<accession>A0A931I019</accession>
<keyword evidence="1" id="KW-0732">Signal</keyword>
<gene>
    <name evidence="2" type="ORF">I5731_03380</name>
</gene>
<evidence type="ECO:0000313" key="2">
    <source>
        <dbReference type="EMBL" id="MBH0236855.1"/>
    </source>
</evidence>
<sequence>MNRTASLALAVLAVLGTAILPGVSAAQDEDPGAAAVVTSPSPNPETYEFAVQSTIVDDLWRKVRANSKCFGPGVTQLDVDNGGVPRSNENTSDALRNLLVTKLNAAFDAKFVNDPSGRRFDPPDDEKVILRDRVNGESFDPHPVVDRYRDRYLYTSADVTGTPQGQWLMSVSARGFGGCAAQSAIYLLPPEVTGRPVEPFDAIFGRLAARILQVVQRREIIFVYLSAEVAGEGTAPVSWTDSFVREAQIAIQAEVDRASPLSGEDKPIIKVRRRDEGATAEGAEPWPSDVVVERRQNTYHVYVKVDPPRRRDAVAEGLVSTEALPPMKMEELAPLSYAGATRSLGARVLSMGEDRRTLEARFSAAREAHEYGFQLDRSGVVEIGLRPDGDGEPPTIALFGLDGVPIEPNMPTQSPLLRRWRLDGPGIFRVKAENRAGANVGYLMTSRVADDAFQPVLGAGTRVTRSFQDWQSGVNEGDGRRGCFATTVSTGWSPAGWRPVRPSIWFSVEADPAPGTELELTQYFDLARFYHPDGDVVGYVTATAGGGWQLPLSEFDTLLQARQSNGLMQHDALEALTLGQSLRIAGFTADGQPAEVRYSLAGYQAAINEMLTNCGRQELRQALIRR</sequence>
<evidence type="ECO:0000256" key="1">
    <source>
        <dbReference type="SAM" id="SignalP"/>
    </source>
</evidence>
<evidence type="ECO:0000313" key="3">
    <source>
        <dbReference type="Proteomes" id="UP000631694"/>
    </source>
</evidence>
<organism evidence="2 3">
    <name type="scientific">Methylobrevis albus</name>
    <dbReference type="NCBI Taxonomy" id="2793297"/>
    <lineage>
        <taxon>Bacteria</taxon>
        <taxon>Pseudomonadati</taxon>
        <taxon>Pseudomonadota</taxon>
        <taxon>Alphaproteobacteria</taxon>
        <taxon>Hyphomicrobiales</taxon>
        <taxon>Pleomorphomonadaceae</taxon>
        <taxon>Methylobrevis</taxon>
    </lineage>
</organism>
<dbReference type="AlphaFoldDB" id="A0A931I019"/>
<proteinExistence type="predicted"/>
<feature type="signal peptide" evidence="1">
    <location>
        <begin position="1"/>
        <end position="26"/>
    </location>
</feature>